<dbReference type="GO" id="GO:0032454">
    <property type="term" value="F:histone H3K9 demethylase activity"/>
    <property type="evidence" value="ECO:0007669"/>
    <property type="project" value="InterPro"/>
</dbReference>
<evidence type="ECO:0000313" key="6">
    <source>
        <dbReference type="WBParaSite" id="ECPE_0000163801-mRNA-1"/>
    </source>
</evidence>
<feature type="transmembrane region" description="Helical" evidence="5">
    <location>
        <begin position="170"/>
        <end position="189"/>
    </location>
</feature>
<evidence type="ECO:0000256" key="3">
    <source>
        <dbReference type="ARBA" id="ARBA00023242"/>
    </source>
</evidence>
<sequence>LVNKDGRALCLKLKDWPTTDDFAELQPNRFSDLMNNLPMPEYTCRDGQLNLASRLASFFVCPDLGPKLYVAYGTGGSRSMGTTNLHVDIADAINILLYVGYPSDTIEESTANAEAVLNVMRLAKVDRVFLDRAMTWNRRVQSGVQTQSQQQQQQLSTDERTGSNGRLDFPLLKIIVISLYTICIIIYYISHPSEARLCTKQIIVQ</sequence>
<protein>
    <submittedName>
        <fullName evidence="6">JmjC domain-containing protein</fullName>
    </submittedName>
</protein>
<feature type="region of interest" description="Disordered" evidence="4">
    <location>
        <begin position="141"/>
        <end position="161"/>
    </location>
</feature>
<keyword evidence="3" id="KW-0539">Nucleus</keyword>
<keyword evidence="5" id="KW-0472">Membrane</keyword>
<dbReference type="PANTHER" id="PTHR12549">
    <property type="entry name" value="JMJC DOMAIN-CONTAINING HISTONE DEMETHYLATION PROTEIN"/>
    <property type="match status" value="1"/>
</dbReference>
<accession>A0A183A3V3</accession>
<feature type="compositionally biased region" description="Low complexity" evidence="4">
    <location>
        <begin position="141"/>
        <end position="154"/>
    </location>
</feature>
<dbReference type="GO" id="GO:0003712">
    <property type="term" value="F:transcription coregulator activity"/>
    <property type="evidence" value="ECO:0007669"/>
    <property type="project" value="TreeGrafter"/>
</dbReference>
<dbReference type="GO" id="GO:0000118">
    <property type="term" value="C:histone deacetylase complex"/>
    <property type="evidence" value="ECO:0007669"/>
    <property type="project" value="TreeGrafter"/>
</dbReference>
<keyword evidence="5" id="KW-1133">Transmembrane helix</keyword>
<evidence type="ECO:0000256" key="4">
    <source>
        <dbReference type="SAM" id="MobiDB-lite"/>
    </source>
</evidence>
<keyword evidence="2" id="KW-0479">Metal-binding</keyword>
<keyword evidence="5" id="KW-0812">Transmembrane</keyword>
<dbReference type="AlphaFoldDB" id="A0A183A3V3"/>
<dbReference type="GO" id="GO:0000785">
    <property type="term" value="C:chromatin"/>
    <property type="evidence" value="ECO:0007669"/>
    <property type="project" value="TreeGrafter"/>
</dbReference>
<dbReference type="PANTHER" id="PTHR12549:SF38">
    <property type="entry name" value="JMJC DOMAIN-CONTAINING HISTONE DEMETHYLASE 2, ISOFORM A"/>
    <property type="match status" value="1"/>
</dbReference>
<comment type="subcellular location">
    <subcellularLocation>
        <location evidence="1">Nucleus</location>
    </subcellularLocation>
</comment>
<dbReference type="WBParaSite" id="ECPE_0000163801-mRNA-1">
    <property type="protein sequence ID" value="ECPE_0000163801-mRNA-1"/>
    <property type="gene ID" value="ECPE_0000163801"/>
</dbReference>
<dbReference type="InterPro" id="IPR045109">
    <property type="entry name" value="LSDs-like"/>
</dbReference>
<dbReference type="GO" id="GO:0046872">
    <property type="term" value="F:metal ion binding"/>
    <property type="evidence" value="ECO:0007669"/>
    <property type="project" value="UniProtKB-KW"/>
</dbReference>
<proteinExistence type="predicted"/>
<name>A0A183A3V3_9TREM</name>
<evidence type="ECO:0000256" key="5">
    <source>
        <dbReference type="SAM" id="Phobius"/>
    </source>
</evidence>
<dbReference type="GO" id="GO:0006357">
    <property type="term" value="P:regulation of transcription by RNA polymerase II"/>
    <property type="evidence" value="ECO:0007669"/>
    <property type="project" value="TreeGrafter"/>
</dbReference>
<evidence type="ECO:0000256" key="2">
    <source>
        <dbReference type="ARBA" id="ARBA00022723"/>
    </source>
</evidence>
<organism evidence="6">
    <name type="scientific">Echinostoma caproni</name>
    <dbReference type="NCBI Taxonomy" id="27848"/>
    <lineage>
        <taxon>Eukaryota</taxon>
        <taxon>Metazoa</taxon>
        <taxon>Spiralia</taxon>
        <taxon>Lophotrochozoa</taxon>
        <taxon>Platyhelminthes</taxon>
        <taxon>Trematoda</taxon>
        <taxon>Digenea</taxon>
        <taxon>Plagiorchiida</taxon>
        <taxon>Echinostomata</taxon>
        <taxon>Echinostomatoidea</taxon>
        <taxon>Echinostomatidae</taxon>
        <taxon>Echinostoma</taxon>
    </lineage>
</organism>
<dbReference type="Gene3D" id="2.60.120.650">
    <property type="entry name" value="Cupin"/>
    <property type="match status" value="1"/>
</dbReference>
<reference evidence="6" key="1">
    <citation type="submission" date="2016-06" db="UniProtKB">
        <authorList>
            <consortium name="WormBaseParasite"/>
        </authorList>
    </citation>
    <scope>IDENTIFICATION</scope>
</reference>
<dbReference type="GO" id="GO:0031490">
    <property type="term" value="F:chromatin DNA binding"/>
    <property type="evidence" value="ECO:0007669"/>
    <property type="project" value="TreeGrafter"/>
</dbReference>
<evidence type="ECO:0000256" key="1">
    <source>
        <dbReference type="ARBA" id="ARBA00004123"/>
    </source>
</evidence>